<dbReference type="Proteomes" id="UP000494111">
    <property type="component" value="Unassembled WGS sequence"/>
</dbReference>
<evidence type="ECO:0000256" key="2">
    <source>
        <dbReference type="ARBA" id="ARBA00023125"/>
    </source>
</evidence>
<proteinExistence type="predicted"/>
<accession>A0A6S6ZHN8</accession>
<dbReference type="Pfam" id="PF13377">
    <property type="entry name" value="Peripla_BP_3"/>
    <property type="match status" value="1"/>
</dbReference>
<dbReference type="PANTHER" id="PTHR30146">
    <property type="entry name" value="LACI-RELATED TRANSCRIPTIONAL REPRESSOR"/>
    <property type="match status" value="1"/>
</dbReference>
<keyword evidence="3" id="KW-0804">Transcription</keyword>
<feature type="domain" description="Transcriptional regulator LacI/GalR-like sensor" evidence="4">
    <location>
        <begin position="111"/>
        <end position="270"/>
    </location>
</feature>
<dbReference type="Gene3D" id="3.40.50.2300">
    <property type="match status" value="2"/>
</dbReference>
<gene>
    <name evidence="5" type="primary">cytR_1</name>
    <name evidence="5" type="ORF">LMG3458_01482</name>
</gene>
<reference evidence="5 6" key="1">
    <citation type="submission" date="2020-04" db="EMBL/GenBank/DDBJ databases">
        <authorList>
            <person name="De Canck E."/>
        </authorList>
    </citation>
    <scope>NUCLEOTIDE SEQUENCE [LARGE SCALE GENOMIC DNA]</scope>
    <source>
        <strain evidence="5 6">LMG 3458</strain>
    </source>
</reference>
<dbReference type="InterPro" id="IPR028082">
    <property type="entry name" value="Peripla_BP_I"/>
</dbReference>
<dbReference type="GO" id="GO:0000976">
    <property type="term" value="F:transcription cis-regulatory region binding"/>
    <property type="evidence" value="ECO:0007669"/>
    <property type="project" value="TreeGrafter"/>
</dbReference>
<dbReference type="PANTHER" id="PTHR30146:SF33">
    <property type="entry name" value="TRANSCRIPTIONAL REGULATOR"/>
    <property type="match status" value="1"/>
</dbReference>
<dbReference type="InterPro" id="IPR046335">
    <property type="entry name" value="LacI/GalR-like_sensor"/>
</dbReference>
<organism evidence="5 6">
    <name type="scientific">Achromobacter deleyi</name>
    <dbReference type="NCBI Taxonomy" id="1353891"/>
    <lineage>
        <taxon>Bacteria</taxon>
        <taxon>Pseudomonadati</taxon>
        <taxon>Pseudomonadota</taxon>
        <taxon>Betaproteobacteria</taxon>
        <taxon>Burkholderiales</taxon>
        <taxon>Alcaligenaceae</taxon>
        <taxon>Achromobacter</taxon>
    </lineage>
</organism>
<evidence type="ECO:0000259" key="4">
    <source>
        <dbReference type="Pfam" id="PF13377"/>
    </source>
</evidence>
<keyword evidence="1" id="KW-0805">Transcription regulation</keyword>
<protein>
    <submittedName>
        <fullName evidence="5">HTH-type transcriptional repressor CytR</fullName>
    </submittedName>
</protein>
<dbReference type="EMBL" id="CADIJO010000004">
    <property type="protein sequence ID" value="CAB3678581.1"/>
    <property type="molecule type" value="Genomic_DNA"/>
</dbReference>
<evidence type="ECO:0000256" key="1">
    <source>
        <dbReference type="ARBA" id="ARBA00023015"/>
    </source>
</evidence>
<keyword evidence="2" id="KW-0238">DNA-binding</keyword>
<dbReference type="AlphaFoldDB" id="A0A6S6ZHN8"/>
<sequence>MPSPSVPRPIVLVAPRLDSPPAPRAVQAIADRLAVAGYYLATGSWREPGLLPGLAVLQPAAVLALGPLDDPQLRAAVAALDVPVVETWGLPETPLDSVVTIDNAEAGRQAARHFAEKKFAQVACISADTPWERARREGFISAAAALGLTQVADIVQPEALQMNDGRMAFLRLLATNTIFDAVFCTSDLLAAAAVSEAHNRDLHVPQDLAVLGFTDDGSAPQWVQGLTTLGVDAADLGRRAAQLLLDRLDGEQPPGTQVTMEVVFEPRLST</sequence>
<name>A0A6S6ZHN8_9BURK</name>
<evidence type="ECO:0000256" key="3">
    <source>
        <dbReference type="ARBA" id="ARBA00023163"/>
    </source>
</evidence>
<evidence type="ECO:0000313" key="5">
    <source>
        <dbReference type="EMBL" id="CAB3678581.1"/>
    </source>
</evidence>
<dbReference type="SUPFAM" id="SSF53822">
    <property type="entry name" value="Periplasmic binding protein-like I"/>
    <property type="match status" value="1"/>
</dbReference>
<dbReference type="GO" id="GO:0003700">
    <property type="term" value="F:DNA-binding transcription factor activity"/>
    <property type="evidence" value="ECO:0007669"/>
    <property type="project" value="TreeGrafter"/>
</dbReference>
<evidence type="ECO:0000313" key="6">
    <source>
        <dbReference type="Proteomes" id="UP000494111"/>
    </source>
</evidence>